<organism evidence="5 6">
    <name type="scientific">Algivirga pacifica</name>
    <dbReference type="NCBI Taxonomy" id="1162670"/>
    <lineage>
        <taxon>Bacteria</taxon>
        <taxon>Pseudomonadati</taxon>
        <taxon>Bacteroidota</taxon>
        <taxon>Cytophagia</taxon>
        <taxon>Cytophagales</taxon>
        <taxon>Flammeovirgaceae</taxon>
        <taxon>Algivirga</taxon>
    </lineage>
</organism>
<comment type="caution">
    <text evidence="5">The sequence shown here is derived from an EMBL/GenBank/DDBJ whole genome shotgun (WGS) entry which is preliminary data.</text>
</comment>
<dbReference type="Gene3D" id="3.40.630.40">
    <property type="entry name" value="Zn-dependent exopeptidases"/>
    <property type="match status" value="1"/>
</dbReference>
<keyword evidence="2" id="KW-0645">Protease</keyword>
<gene>
    <name evidence="5" type="ORF">GCM10023331_02460</name>
</gene>
<evidence type="ECO:0000256" key="1">
    <source>
        <dbReference type="ARBA" id="ARBA00001947"/>
    </source>
</evidence>
<evidence type="ECO:0000256" key="3">
    <source>
        <dbReference type="ARBA" id="ARBA00022801"/>
    </source>
</evidence>
<protein>
    <submittedName>
        <fullName evidence="5">Flavohemoglobin expression-modulating QEGLA motif protein</fullName>
    </submittedName>
</protein>
<evidence type="ECO:0000313" key="5">
    <source>
        <dbReference type="EMBL" id="GAA4821628.1"/>
    </source>
</evidence>
<name>A0ABP9CX63_9BACT</name>
<dbReference type="Pfam" id="PF05013">
    <property type="entry name" value="FGase"/>
    <property type="match status" value="1"/>
</dbReference>
<dbReference type="RefSeq" id="WP_345368595.1">
    <property type="nucleotide sequence ID" value="NZ_BAABJX010000005.1"/>
</dbReference>
<evidence type="ECO:0000313" key="6">
    <source>
        <dbReference type="Proteomes" id="UP001500298"/>
    </source>
</evidence>
<accession>A0ABP9CX63</accession>
<dbReference type="InterPro" id="IPR012656">
    <property type="entry name" value="CHP02421_QEGLA"/>
</dbReference>
<dbReference type="PANTHER" id="PTHR31817">
    <property type="match status" value="1"/>
</dbReference>
<proteinExistence type="predicted"/>
<dbReference type="EMBL" id="BAABJX010000005">
    <property type="protein sequence ID" value="GAA4821628.1"/>
    <property type="molecule type" value="Genomic_DNA"/>
</dbReference>
<sequence>MQVFSIEQIIENIQRKKYFEGYAADHSFYIKVEDYTPFIGVAIHNGHTLPNTLEEKSALTEEERWYHEAPQTLDMISSLPIVMAGEHSRLAYDLNKKEEACLSEQMGEDTLWKAPLSSEEKDQLLQYHRNFYTVLEALVNTLETKYSAVSVFDIHAFNYRQLDNTSPTFNIGTNKMDDVHYRKDINHFLKELTRIKLPNIDVAAAENEVFYGNGYLLDHLSTSFDKTLVFSTDIKKIYCNEETGEVYPVVVDQLTNKLKKAIISTAAFFARHRTNLKVVKKNHLLSFEVDKNLLKVDKMLSETAKGFEILGMVNPINIEQAKKEFFKSKYTKVPEFKYKQLTVNPFEVKRKLYSIPVEDISDISLRLLYQEIIDSFADKIDLISTIGTDKFLYNSLRYFGEPDYKDVLNADYLLHCSPSIDGNEEENLTPQEVQQFFKEVMANYGFNAKVEISKQIVSKVLILNKQKMVKIRKNARFSEKSLYALAEHEIGVHMVTTVNARLQPLGIFRLGLPHNTHTQEGLAILSELLSDNMTMSRLKMLALRVKAIDLFMKGNDFSAVFHYLMDAGKLGEEQAFYLTARIFRGGGFTKDYLYLRGFRDILKEYKAGNDLNSLLIGKTTLRYQNIINEMIERKICIPPKYITQSFKSPVESNAVINYIMEGLH</sequence>
<keyword evidence="4" id="KW-0482">Metalloprotease</keyword>
<dbReference type="PANTHER" id="PTHR31817:SF0">
    <property type="entry name" value="CHROMOSOME UNDETERMINED SCAFFOLD_67, WHOLE GENOME SHOTGUN SEQUENCE"/>
    <property type="match status" value="1"/>
</dbReference>
<comment type="cofactor">
    <cofactor evidence="1">
        <name>Zn(2+)</name>
        <dbReference type="ChEBI" id="CHEBI:29105"/>
    </cofactor>
</comment>
<dbReference type="SUPFAM" id="SSF53187">
    <property type="entry name" value="Zn-dependent exopeptidases"/>
    <property type="match status" value="1"/>
</dbReference>
<dbReference type="Pfam" id="PF08014">
    <property type="entry name" value="MATCAP"/>
    <property type="match status" value="1"/>
</dbReference>
<evidence type="ECO:0000256" key="2">
    <source>
        <dbReference type="ARBA" id="ARBA00022670"/>
    </source>
</evidence>
<dbReference type="NCBIfam" id="TIGR02421">
    <property type="entry name" value="QEGLA"/>
    <property type="match status" value="1"/>
</dbReference>
<dbReference type="Proteomes" id="UP001500298">
    <property type="component" value="Unassembled WGS sequence"/>
</dbReference>
<dbReference type="SMART" id="SM01154">
    <property type="entry name" value="DUF1704"/>
    <property type="match status" value="1"/>
</dbReference>
<dbReference type="InterPro" id="IPR007709">
    <property type="entry name" value="N-FG_amidohydro"/>
</dbReference>
<dbReference type="InterPro" id="IPR012548">
    <property type="entry name" value="MATCAP"/>
</dbReference>
<evidence type="ECO:0000256" key="4">
    <source>
        <dbReference type="ARBA" id="ARBA00023049"/>
    </source>
</evidence>
<reference evidence="6" key="1">
    <citation type="journal article" date="2019" name="Int. J. Syst. Evol. Microbiol.">
        <title>The Global Catalogue of Microorganisms (GCM) 10K type strain sequencing project: providing services to taxonomists for standard genome sequencing and annotation.</title>
        <authorList>
            <consortium name="The Broad Institute Genomics Platform"/>
            <consortium name="The Broad Institute Genome Sequencing Center for Infectious Disease"/>
            <person name="Wu L."/>
            <person name="Ma J."/>
        </authorList>
    </citation>
    <scope>NUCLEOTIDE SEQUENCE [LARGE SCALE GENOMIC DNA]</scope>
    <source>
        <strain evidence="6">JCM 18326</strain>
    </source>
</reference>
<keyword evidence="6" id="KW-1185">Reference proteome</keyword>
<keyword evidence="3" id="KW-0378">Hydrolase</keyword>